<reference evidence="2" key="1">
    <citation type="submission" date="2022-11" db="UniProtKB">
        <authorList>
            <consortium name="WormBaseParasite"/>
        </authorList>
    </citation>
    <scope>IDENTIFICATION</scope>
</reference>
<dbReference type="Proteomes" id="UP000887580">
    <property type="component" value="Unplaced"/>
</dbReference>
<organism evidence="1 2">
    <name type="scientific">Panagrolaimus sp. PS1159</name>
    <dbReference type="NCBI Taxonomy" id="55785"/>
    <lineage>
        <taxon>Eukaryota</taxon>
        <taxon>Metazoa</taxon>
        <taxon>Ecdysozoa</taxon>
        <taxon>Nematoda</taxon>
        <taxon>Chromadorea</taxon>
        <taxon>Rhabditida</taxon>
        <taxon>Tylenchina</taxon>
        <taxon>Panagrolaimomorpha</taxon>
        <taxon>Panagrolaimoidea</taxon>
        <taxon>Panagrolaimidae</taxon>
        <taxon>Panagrolaimus</taxon>
    </lineage>
</organism>
<name>A0AC35F189_9BILA</name>
<dbReference type="WBParaSite" id="PS1159_v2.g12805.t1">
    <property type="protein sequence ID" value="PS1159_v2.g12805.t1"/>
    <property type="gene ID" value="PS1159_v2.g12805"/>
</dbReference>
<accession>A0AC35F189</accession>
<protein>
    <submittedName>
        <fullName evidence="2">BPL/LPL catalytic domain-containing protein</fullName>
    </submittedName>
</protein>
<proteinExistence type="predicted"/>
<evidence type="ECO:0000313" key="2">
    <source>
        <dbReference type="WBParaSite" id="PS1159_v2.g12805.t1"/>
    </source>
</evidence>
<sequence length="317" mass="36009">MSKCLSNVIKSVGSIYVSSCKSIYENLALEEWLFRNHDLEKFGELALFWSNYPAVVIGRHQNPFLEANVKFIDENGIDFARRHSGGGTVYHGFGNLNISLLTTHKNHCRPRNLQWIAGVINENLVLNLIATKRDDIVFPDERKVSGTAARIARGRAYHHLTLLINEDLDILRQSLNSPFKNRITTNATQSVPAKHVGQISQQVEGITVDEVKNLLVDSFKTKFERTTVTNVNSLSEVSFPGINKTQEELLSWEWRFAKTPRFILDNIIRVENGLIKESSNSKYVVGSQFYPISNDISIHHEQEHQQQKSNKTGHLLS</sequence>
<evidence type="ECO:0000313" key="1">
    <source>
        <dbReference type="Proteomes" id="UP000887580"/>
    </source>
</evidence>